<evidence type="ECO:0000256" key="6">
    <source>
        <dbReference type="ARBA" id="ARBA00063066"/>
    </source>
</evidence>
<reference evidence="11 12" key="1">
    <citation type="journal article" date="2015" name="Fungal Genet. Biol.">
        <title>Evolution of novel wood decay mechanisms in Agaricales revealed by the genome sequences of Fistulina hepatica and Cylindrobasidium torrendii.</title>
        <authorList>
            <person name="Floudas D."/>
            <person name="Held B.W."/>
            <person name="Riley R."/>
            <person name="Nagy L.G."/>
            <person name="Koehler G."/>
            <person name="Ransdell A.S."/>
            <person name="Younus H."/>
            <person name="Chow J."/>
            <person name="Chiniquy J."/>
            <person name="Lipzen A."/>
            <person name="Tritt A."/>
            <person name="Sun H."/>
            <person name="Haridas S."/>
            <person name="LaButti K."/>
            <person name="Ohm R.A."/>
            <person name="Kues U."/>
            <person name="Blanchette R.A."/>
            <person name="Grigoriev I.V."/>
            <person name="Minto R.E."/>
            <person name="Hibbett D.S."/>
        </authorList>
    </citation>
    <scope>NUCLEOTIDE SEQUENCE [LARGE SCALE GENOMIC DNA]</scope>
    <source>
        <strain evidence="11 12">FP15055 ss-10</strain>
    </source>
</reference>
<evidence type="ECO:0000256" key="7">
    <source>
        <dbReference type="ARBA" id="ARBA00077929"/>
    </source>
</evidence>
<evidence type="ECO:0000256" key="8">
    <source>
        <dbReference type="SAM" id="MobiDB-lite"/>
    </source>
</evidence>
<comment type="subunit">
    <text evidence="6">Component of the RNA exosome complex. Specifically part of the catalytically inactive RNA exosome core complex (Exo-9) which may associate with the catalytic subunits RRP6 and DIS3 in cytoplasmic- and nuclear-specific RNA exosome complex forms. Exo-9 is formed by a hexameric base ring of RNase PH domain-containing subunits and a cap ring consisting of CSL4, RRP4 and RRP40.</text>
</comment>
<evidence type="ECO:0000313" key="11">
    <source>
        <dbReference type="EMBL" id="KIY73765.1"/>
    </source>
</evidence>
<evidence type="ECO:0000313" key="12">
    <source>
        <dbReference type="Proteomes" id="UP000054007"/>
    </source>
</evidence>
<dbReference type="InterPro" id="IPR050080">
    <property type="entry name" value="RNase_PH"/>
</dbReference>
<dbReference type="CDD" id="cd11370">
    <property type="entry name" value="RNase_PH_RRP41"/>
    <property type="match status" value="1"/>
</dbReference>
<dbReference type="InterPro" id="IPR015847">
    <property type="entry name" value="ExoRNase_PH_dom2"/>
</dbReference>
<sequence>MSSRVEILNEGGYRSDGRKQYELRDMAVDLSQQGAADGSATLSHGLTQVQASVFGPREAKLRSQTFYDRATINVELSIASFSTGERRKRSRNDKRTLELAAAIKSTFEPVVQTNLYPRTQIDIYIQVIQQDGGLLQACINATTLALACAGIPLLDFVCAVTGGVHSTSSMLDLTTLEENDLPYVTVATMPSSGKVTLATMETRLHVDRFEEIFRLACDAGQVIHKEMRAALRTRTAVLLAAVQSTTVPSGDAGGDKDDEPMYEYR</sequence>
<dbReference type="GO" id="GO:0016075">
    <property type="term" value="P:rRNA catabolic process"/>
    <property type="evidence" value="ECO:0007669"/>
    <property type="project" value="TreeGrafter"/>
</dbReference>
<dbReference type="AlphaFoldDB" id="A0A0D7BU61"/>
<dbReference type="FunFam" id="3.30.230.70:FF:000004">
    <property type="entry name" value="Exosome complex component Rrp41"/>
    <property type="match status" value="1"/>
</dbReference>
<dbReference type="InterPro" id="IPR001247">
    <property type="entry name" value="ExoRNase_PH_dom1"/>
</dbReference>
<dbReference type="Pfam" id="PF01138">
    <property type="entry name" value="RNase_PH"/>
    <property type="match status" value="1"/>
</dbReference>
<dbReference type="GO" id="GO:0000176">
    <property type="term" value="C:nuclear exosome (RNase complex)"/>
    <property type="evidence" value="ECO:0007669"/>
    <property type="project" value="TreeGrafter"/>
</dbReference>
<proteinExistence type="inferred from homology"/>
<dbReference type="InterPro" id="IPR036345">
    <property type="entry name" value="ExoRNase_PH_dom2_sf"/>
</dbReference>
<keyword evidence="12" id="KW-1185">Reference proteome</keyword>
<dbReference type="PANTHER" id="PTHR11953:SF0">
    <property type="entry name" value="EXOSOME COMPLEX COMPONENT RRP41"/>
    <property type="match status" value="1"/>
</dbReference>
<keyword evidence="5" id="KW-0271">Exosome</keyword>
<name>A0A0D7BU61_9AGAR</name>
<dbReference type="InterPro" id="IPR027408">
    <property type="entry name" value="PNPase/RNase_PH_dom_sf"/>
</dbReference>
<keyword evidence="11" id="KW-0687">Ribonucleoprotein</keyword>
<keyword evidence="4" id="KW-0963">Cytoplasm</keyword>
<dbReference type="STRING" id="1314674.A0A0D7BU61"/>
<dbReference type="OrthoDB" id="437922at2759"/>
<feature type="region of interest" description="Disordered" evidence="8">
    <location>
        <begin position="246"/>
        <end position="265"/>
    </location>
</feature>
<evidence type="ECO:0000256" key="4">
    <source>
        <dbReference type="ARBA" id="ARBA00022490"/>
    </source>
</evidence>
<dbReference type="GO" id="GO:0005730">
    <property type="term" value="C:nucleolus"/>
    <property type="evidence" value="ECO:0007669"/>
    <property type="project" value="UniProtKB-SubCell"/>
</dbReference>
<comment type="similarity">
    <text evidence="3">Belongs to the RNase PH family.</text>
</comment>
<dbReference type="SUPFAM" id="SSF54211">
    <property type="entry name" value="Ribosomal protein S5 domain 2-like"/>
    <property type="match status" value="1"/>
</dbReference>
<evidence type="ECO:0000256" key="2">
    <source>
        <dbReference type="ARBA" id="ARBA00004604"/>
    </source>
</evidence>
<gene>
    <name evidence="11" type="ORF">CYLTODRAFT_193733</name>
</gene>
<dbReference type="Pfam" id="PF03725">
    <property type="entry name" value="RNase_PH_C"/>
    <property type="match status" value="1"/>
</dbReference>
<protein>
    <recommendedName>
        <fullName evidence="7">Ribosomal RNA-processing protein 41</fullName>
    </recommendedName>
</protein>
<evidence type="ECO:0000259" key="9">
    <source>
        <dbReference type="Pfam" id="PF01138"/>
    </source>
</evidence>
<dbReference type="GO" id="GO:0034475">
    <property type="term" value="P:U4 snRNA 3'-end processing"/>
    <property type="evidence" value="ECO:0007669"/>
    <property type="project" value="TreeGrafter"/>
</dbReference>
<accession>A0A0D7BU61</accession>
<dbReference type="GO" id="GO:0003723">
    <property type="term" value="F:RNA binding"/>
    <property type="evidence" value="ECO:0007669"/>
    <property type="project" value="TreeGrafter"/>
</dbReference>
<evidence type="ECO:0000256" key="3">
    <source>
        <dbReference type="ARBA" id="ARBA00006678"/>
    </source>
</evidence>
<dbReference type="GO" id="GO:0005840">
    <property type="term" value="C:ribosome"/>
    <property type="evidence" value="ECO:0007669"/>
    <property type="project" value="UniProtKB-KW"/>
</dbReference>
<evidence type="ECO:0000256" key="1">
    <source>
        <dbReference type="ARBA" id="ARBA00004496"/>
    </source>
</evidence>
<dbReference type="InterPro" id="IPR020568">
    <property type="entry name" value="Ribosomal_Su5_D2-typ_SF"/>
</dbReference>
<keyword evidence="11" id="KW-0689">Ribosomal protein</keyword>
<dbReference type="GO" id="GO:0071028">
    <property type="term" value="P:nuclear mRNA surveillance"/>
    <property type="evidence" value="ECO:0007669"/>
    <property type="project" value="TreeGrafter"/>
</dbReference>
<dbReference type="GO" id="GO:0000177">
    <property type="term" value="C:cytoplasmic exosome (RNase complex)"/>
    <property type="evidence" value="ECO:0007669"/>
    <property type="project" value="TreeGrafter"/>
</dbReference>
<feature type="domain" description="Exoribonuclease phosphorolytic" evidence="9">
    <location>
        <begin position="22"/>
        <end position="152"/>
    </location>
</feature>
<evidence type="ECO:0000256" key="5">
    <source>
        <dbReference type="ARBA" id="ARBA00022835"/>
    </source>
</evidence>
<dbReference type="SUPFAM" id="SSF55666">
    <property type="entry name" value="Ribonuclease PH domain 2-like"/>
    <property type="match status" value="1"/>
</dbReference>
<dbReference type="Gene3D" id="3.30.230.70">
    <property type="entry name" value="GHMP Kinase, N-terminal domain"/>
    <property type="match status" value="1"/>
</dbReference>
<dbReference type="GO" id="GO:0071051">
    <property type="term" value="P:poly(A)-dependent snoRNA 3'-end processing"/>
    <property type="evidence" value="ECO:0007669"/>
    <property type="project" value="TreeGrafter"/>
</dbReference>
<feature type="domain" description="Exoribonuclease phosphorolytic" evidence="10">
    <location>
        <begin position="155"/>
        <end position="218"/>
    </location>
</feature>
<feature type="compositionally biased region" description="Acidic residues" evidence="8">
    <location>
        <begin position="256"/>
        <end position="265"/>
    </location>
</feature>
<comment type="subcellular location">
    <subcellularLocation>
        <location evidence="1">Cytoplasm</location>
    </subcellularLocation>
    <subcellularLocation>
        <location evidence="2">Nucleus</location>
        <location evidence="2">Nucleolus</location>
    </subcellularLocation>
</comment>
<organism evidence="11 12">
    <name type="scientific">Cylindrobasidium torrendii FP15055 ss-10</name>
    <dbReference type="NCBI Taxonomy" id="1314674"/>
    <lineage>
        <taxon>Eukaryota</taxon>
        <taxon>Fungi</taxon>
        <taxon>Dikarya</taxon>
        <taxon>Basidiomycota</taxon>
        <taxon>Agaricomycotina</taxon>
        <taxon>Agaricomycetes</taxon>
        <taxon>Agaricomycetidae</taxon>
        <taxon>Agaricales</taxon>
        <taxon>Marasmiineae</taxon>
        <taxon>Physalacriaceae</taxon>
        <taxon>Cylindrobasidium</taxon>
    </lineage>
</organism>
<dbReference type="PANTHER" id="PTHR11953">
    <property type="entry name" value="EXOSOME COMPLEX COMPONENT"/>
    <property type="match status" value="1"/>
</dbReference>
<dbReference type="Proteomes" id="UP000054007">
    <property type="component" value="Unassembled WGS sequence"/>
</dbReference>
<dbReference type="EMBL" id="KN880434">
    <property type="protein sequence ID" value="KIY73765.1"/>
    <property type="molecule type" value="Genomic_DNA"/>
</dbReference>
<evidence type="ECO:0000259" key="10">
    <source>
        <dbReference type="Pfam" id="PF03725"/>
    </source>
</evidence>